<sequence>MIHSLKQFLYGIAGVITGIIIVYLLNNEEINWDTIGVVITVFFLILLFRLGLSLYKK</sequence>
<organism evidence="2 3">
    <name type="scientific">Virgibacillus alimentarius</name>
    <dbReference type="NCBI Taxonomy" id="698769"/>
    <lineage>
        <taxon>Bacteria</taxon>
        <taxon>Bacillati</taxon>
        <taxon>Bacillota</taxon>
        <taxon>Bacilli</taxon>
        <taxon>Bacillales</taxon>
        <taxon>Bacillaceae</taxon>
        <taxon>Virgibacillus</taxon>
    </lineage>
</organism>
<comment type="caution">
    <text evidence="2">The sequence shown here is derived from an EMBL/GenBank/DDBJ whole genome shotgun (WGS) entry which is preliminary data.</text>
</comment>
<keyword evidence="1" id="KW-0812">Transmembrane</keyword>
<dbReference type="Proteomes" id="UP001519294">
    <property type="component" value="Unassembled WGS sequence"/>
</dbReference>
<feature type="transmembrane region" description="Helical" evidence="1">
    <location>
        <begin position="7"/>
        <end position="26"/>
    </location>
</feature>
<keyword evidence="3" id="KW-1185">Reference proteome</keyword>
<keyword evidence="1" id="KW-1133">Transmembrane helix</keyword>
<dbReference type="EMBL" id="JAGIKX010000026">
    <property type="protein sequence ID" value="MBP2258431.1"/>
    <property type="molecule type" value="Genomic_DNA"/>
</dbReference>
<proteinExistence type="predicted"/>
<accession>A0ABS4SA90</accession>
<reference evidence="2 3" key="1">
    <citation type="submission" date="2021-03" db="EMBL/GenBank/DDBJ databases">
        <title>Genomic Encyclopedia of Type Strains, Phase IV (KMG-IV): sequencing the most valuable type-strain genomes for metagenomic binning, comparative biology and taxonomic classification.</title>
        <authorList>
            <person name="Goeker M."/>
        </authorList>
    </citation>
    <scope>NUCLEOTIDE SEQUENCE [LARGE SCALE GENOMIC DNA]</scope>
    <source>
        <strain evidence="2 3">DSM 25790</strain>
    </source>
</reference>
<feature type="transmembrane region" description="Helical" evidence="1">
    <location>
        <begin position="32"/>
        <end position="52"/>
    </location>
</feature>
<evidence type="ECO:0000313" key="2">
    <source>
        <dbReference type="EMBL" id="MBP2258431.1"/>
    </source>
</evidence>
<evidence type="ECO:0000256" key="1">
    <source>
        <dbReference type="SAM" id="Phobius"/>
    </source>
</evidence>
<name>A0ABS4SA90_9BACI</name>
<gene>
    <name evidence="2" type="ORF">J2Z81_002414</name>
</gene>
<keyword evidence="1" id="KW-0472">Membrane</keyword>
<protein>
    <submittedName>
        <fullName evidence="2">Uncharacterized protein YacL</fullName>
    </submittedName>
</protein>
<evidence type="ECO:0000313" key="3">
    <source>
        <dbReference type="Proteomes" id="UP001519294"/>
    </source>
</evidence>